<dbReference type="EMBL" id="FWXD01000037">
    <property type="protein sequence ID" value="SMC29568.1"/>
    <property type="molecule type" value="Genomic_DNA"/>
</dbReference>
<dbReference type="Gene3D" id="3.10.50.40">
    <property type="match status" value="2"/>
</dbReference>
<dbReference type="GO" id="GO:0050821">
    <property type="term" value="P:protein stabilization"/>
    <property type="evidence" value="ECO:0007669"/>
    <property type="project" value="InterPro"/>
</dbReference>
<dbReference type="OrthoDB" id="14196at2"/>
<dbReference type="InterPro" id="IPR015391">
    <property type="entry name" value="SurA_N"/>
</dbReference>
<dbReference type="Pfam" id="PF13616">
    <property type="entry name" value="Rotamase_3"/>
    <property type="match status" value="1"/>
</dbReference>
<comment type="function">
    <text evidence="7">Chaperone involved in the correct folding and assembly of outer membrane proteins. Recognizes specific patterns of aromatic residues and the orientation of their side chains, which are found more frequently in integral outer membrane proteins. May act in both early periplasmic and late outer membrane-associated steps of protein maturation.</text>
</comment>
<comment type="subcellular location">
    <subcellularLocation>
        <location evidence="7">Periplasm</location>
    </subcellularLocation>
    <text evidence="7">Is capable of associating with the outer membrane.</text>
</comment>
<evidence type="ECO:0000256" key="4">
    <source>
        <dbReference type="ARBA" id="ARBA00023110"/>
    </source>
</evidence>
<feature type="domain" description="PpiC" evidence="8">
    <location>
        <begin position="283"/>
        <end position="381"/>
    </location>
</feature>
<keyword evidence="6 7" id="KW-0413">Isomerase</keyword>
<dbReference type="Pfam" id="PF00639">
    <property type="entry name" value="Rotamase"/>
    <property type="match status" value="1"/>
</dbReference>
<dbReference type="SUPFAM" id="SSF109998">
    <property type="entry name" value="Triger factor/SurA peptide-binding domain-like"/>
    <property type="match status" value="1"/>
</dbReference>
<evidence type="ECO:0000256" key="2">
    <source>
        <dbReference type="ARBA" id="ARBA00022737"/>
    </source>
</evidence>
<dbReference type="GO" id="GO:0003755">
    <property type="term" value="F:peptidyl-prolyl cis-trans isomerase activity"/>
    <property type="evidence" value="ECO:0007669"/>
    <property type="project" value="UniProtKB-UniRule"/>
</dbReference>
<dbReference type="GO" id="GO:0043165">
    <property type="term" value="P:Gram-negative-bacterium-type cell outer membrane assembly"/>
    <property type="evidence" value="ECO:0007669"/>
    <property type="project" value="InterPro"/>
</dbReference>
<dbReference type="GO" id="GO:0051082">
    <property type="term" value="F:unfolded protein binding"/>
    <property type="evidence" value="ECO:0007669"/>
    <property type="project" value="UniProtKB-UniRule"/>
</dbReference>
<sequence length="429" mass="47606" precursor="true">MNAHRLARLALCSTVLLSQLGHAAVDTVDRIVAVVNRGAITAHELDNRVESVKHNLESQKVAMPPEDALRQQVLDRMITEKVQEQYAASIGIGIDNNQLDRAVAGIAEQNKMSVADFRKALQQQGVVWNTFRDEVRTEILLTRLKQREIDAKVLVTDSEIDDALKLAEGKQQVEYQLAHILVSLPENASSDVIAQKRARIIAARQELEAGKDFAAVAAVYSNAQDATSGGTLGWRAGGSLPPAVTGMLDKLKPGELTDVIRSPAGFHLMKLLDKRSKDAHEVVQQTHARHILIKVNELVSDEEAKQKISQLRDRILRGGKFEDVAKAFSEDGSASKGGDLGWINPGETVPEFEQAMASLKPGELSQPVRSSFGYHLITVLEQRQQDVTIERNRGRVAGEIKQRKTEEQYEDWVRQLRDKAFVSIRLKDQ</sequence>
<dbReference type="PROSITE" id="PS01096">
    <property type="entry name" value="PPIC_PPIASE_1"/>
    <property type="match status" value="1"/>
</dbReference>
<evidence type="ECO:0000256" key="5">
    <source>
        <dbReference type="ARBA" id="ARBA00023186"/>
    </source>
</evidence>
<evidence type="ECO:0000313" key="10">
    <source>
        <dbReference type="Proteomes" id="UP000192761"/>
    </source>
</evidence>
<keyword evidence="2 7" id="KW-0677">Repeat</keyword>
<organism evidence="9 10">
    <name type="scientific">Andreprevotia lacus DSM 23236</name>
    <dbReference type="NCBI Taxonomy" id="1121001"/>
    <lineage>
        <taxon>Bacteria</taxon>
        <taxon>Pseudomonadati</taxon>
        <taxon>Pseudomonadota</taxon>
        <taxon>Betaproteobacteria</taxon>
        <taxon>Neisseriales</taxon>
        <taxon>Chitinibacteraceae</taxon>
        <taxon>Andreprevotia</taxon>
    </lineage>
</organism>
<dbReference type="SUPFAM" id="SSF54534">
    <property type="entry name" value="FKBP-like"/>
    <property type="match status" value="2"/>
</dbReference>
<keyword evidence="10" id="KW-1185">Reference proteome</keyword>
<comment type="domain">
    <text evidence="7">The PPIase activity resides only in the second parvulin domain. The N-terminal region and the C-terminal tail are necessary and sufficient for the chaperone activity of SurA. The PPIase activity is dispensable for SurA to function as a chaperone. The N-terminal region and the C-terminal tail are also required for porin recognition.</text>
</comment>
<dbReference type="InterPro" id="IPR046357">
    <property type="entry name" value="PPIase_dom_sf"/>
</dbReference>
<dbReference type="InterPro" id="IPR000297">
    <property type="entry name" value="PPIase_PpiC"/>
</dbReference>
<dbReference type="InterPro" id="IPR027304">
    <property type="entry name" value="Trigger_fact/SurA_dom_sf"/>
</dbReference>
<dbReference type="InterPro" id="IPR023058">
    <property type="entry name" value="PPIase_PpiC_CS"/>
</dbReference>
<comment type="catalytic activity">
    <reaction evidence="7">
        <text>[protein]-peptidylproline (omega=180) = [protein]-peptidylproline (omega=0)</text>
        <dbReference type="Rhea" id="RHEA:16237"/>
        <dbReference type="Rhea" id="RHEA-COMP:10747"/>
        <dbReference type="Rhea" id="RHEA-COMP:10748"/>
        <dbReference type="ChEBI" id="CHEBI:83833"/>
        <dbReference type="ChEBI" id="CHEBI:83834"/>
        <dbReference type="EC" id="5.2.1.8"/>
    </reaction>
</comment>
<dbReference type="InterPro" id="IPR050280">
    <property type="entry name" value="OMP_Chaperone_SurA"/>
</dbReference>
<evidence type="ECO:0000256" key="1">
    <source>
        <dbReference type="ARBA" id="ARBA00022729"/>
    </source>
</evidence>
<dbReference type="RefSeq" id="WP_084092869.1">
    <property type="nucleotide sequence ID" value="NZ_FWXD01000037.1"/>
</dbReference>
<evidence type="ECO:0000313" key="9">
    <source>
        <dbReference type="EMBL" id="SMC29568.1"/>
    </source>
</evidence>
<keyword evidence="4 7" id="KW-0697">Rotamase</keyword>
<feature type="signal peptide" evidence="7">
    <location>
        <begin position="1"/>
        <end position="23"/>
    </location>
</feature>
<dbReference type="GO" id="GO:0030288">
    <property type="term" value="C:outer membrane-bounded periplasmic space"/>
    <property type="evidence" value="ECO:0007669"/>
    <property type="project" value="InterPro"/>
</dbReference>
<evidence type="ECO:0000256" key="3">
    <source>
        <dbReference type="ARBA" id="ARBA00022764"/>
    </source>
</evidence>
<dbReference type="Proteomes" id="UP000192761">
    <property type="component" value="Unassembled WGS sequence"/>
</dbReference>
<dbReference type="Pfam" id="PF09312">
    <property type="entry name" value="SurA_N"/>
    <property type="match status" value="1"/>
</dbReference>
<dbReference type="GO" id="GO:0042277">
    <property type="term" value="F:peptide binding"/>
    <property type="evidence" value="ECO:0007669"/>
    <property type="project" value="InterPro"/>
</dbReference>
<dbReference type="PROSITE" id="PS50198">
    <property type="entry name" value="PPIC_PPIASE_2"/>
    <property type="match status" value="2"/>
</dbReference>
<keyword evidence="5 7" id="KW-0143">Chaperone</keyword>
<dbReference type="EC" id="5.2.1.8" evidence="7"/>
<dbReference type="PANTHER" id="PTHR47637">
    <property type="entry name" value="CHAPERONE SURA"/>
    <property type="match status" value="1"/>
</dbReference>
<dbReference type="AlphaFoldDB" id="A0A1W1Y1C3"/>
<protein>
    <recommendedName>
        <fullName evidence="7">Chaperone SurA</fullName>
    </recommendedName>
    <alternativeName>
        <fullName evidence="7">Peptidyl-prolyl cis-trans isomerase SurA</fullName>
        <shortName evidence="7">PPIase SurA</shortName>
        <ecNumber evidence="7">5.2.1.8</ecNumber>
    </alternativeName>
    <alternativeName>
        <fullName evidence="7">Rotamase SurA</fullName>
    </alternativeName>
</protein>
<keyword evidence="1 7" id="KW-0732">Signal</keyword>
<dbReference type="InterPro" id="IPR023034">
    <property type="entry name" value="PPIase_SurA"/>
</dbReference>
<evidence type="ECO:0000256" key="7">
    <source>
        <dbReference type="HAMAP-Rule" id="MF_01183"/>
    </source>
</evidence>
<dbReference type="STRING" id="1121001.SAMN02745857_03926"/>
<dbReference type="HAMAP" id="MF_01183">
    <property type="entry name" value="Chaperone_SurA"/>
    <property type="match status" value="1"/>
</dbReference>
<evidence type="ECO:0000256" key="6">
    <source>
        <dbReference type="ARBA" id="ARBA00023235"/>
    </source>
</evidence>
<dbReference type="Gene3D" id="1.10.4030.10">
    <property type="entry name" value="Porin chaperone SurA, peptide-binding domain"/>
    <property type="match status" value="1"/>
</dbReference>
<keyword evidence="3 7" id="KW-0574">Periplasm</keyword>
<proteinExistence type="inferred from homology"/>
<reference evidence="9 10" key="1">
    <citation type="submission" date="2017-04" db="EMBL/GenBank/DDBJ databases">
        <authorList>
            <person name="Afonso C.L."/>
            <person name="Miller P.J."/>
            <person name="Scott M.A."/>
            <person name="Spackman E."/>
            <person name="Goraichik I."/>
            <person name="Dimitrov K.M."/>
            <person name="Suarez D.L."/>
            <person name="Swayne D.E."/>
        </authorList>
    </citation>
    <scope>NUCLEOTIDE SEQUENCE [LARGE SCALE GENOMIC DNA]</scope>
    <source>
        <strain evidence="9 10">DSM 23236</strain>
    </source>
</reference>
<evidence type="ECO:0000259" key="8">
    <source>
        <dbReference type="PROSITE" id="PS50198"/>
    </source>
</evidence>
<dbReference type="PANTHER" id="PTHR47637:SF1">
    <property type="entry name" value="CHAPERONE SURA"/>
    <property type="match status" value="1"/>
</dbReference>
<dbReference type="GO" id="GO:0006457">
    <property type="term" value="P:protein folding"/>
    <property type="evidence" value="ECO:0007669"/>
    <property type="project" value="UniProtKB-UniRule"/>
</dbReference>
<feature type="chain" id="PRO_5013413693" description="Chaperone SurA" evidence="7">
    <location>
        <begin position="24"/>
        <end position="429"/>
    </location>
</feature>
<name>A0A1W1Y1C3_9NEIS</name>
<accession>A0A1W1Y1C3</accession>
<gene>
    <name evidence="7" type="primary">surA</name>
    <name evidence="9" type="ORF">SAMN02745857_03926</name>
</gene>
<feature type="domain" description="PpiC" evidence="8">
    <location>
        <begin position="172"/>
        <end position="273"/>
    </location>
</feature>